<dbReference type="InterPro" id="IPR045853">
    <property type="entry name" value="Pep_chain_release_fac_I_sf"/>
</dbReference>
<dbReference type="GO" id="GO:0032543">
    <property type="term" value="P:mitochondrial translation"/>
    <property type="evidence" value="ECO:0007669"/>
    <property type="project" value="UniProtKB-ARBA"/>
</dbReference>
<reference evidence="7" key="2">
    <citation type="submission" date="2023-06" db="EMBL/GenBank/DDBJ databases">
        <authorList>
            <consortium name="Lawrence Berkeley National Laboratory"/>
            <person name="Haridas S."/>
            <person name="Hensen N."/>
            <person name="Bonometti L."/>
            <person name="Westerberg I."/>
            <person name="Brannstrom I.O."/>
            <person name="Guillou S."/>
            <person name="Cros-Aarteil S."/>
            <person name="Calhoun S."/>
            <person name="Kuo A."/>
            <person name="Mondo S."/>
            <person name="Pangilinan J."/>
            <person name="Riley R."/>
            <person name="Labutti K."/>
            <person name="Andreopoulos B."/>
            <person name="Lipzen A."/>
            <person name="Chen C."/>
            <person name="Yanf M."/>
            <person name="Daum C."/>
            <person name="Ng V."/>
            <person name="Clum A."/>
            <person name="Steindorff A."/>
            <person name="Ohm R."/>
            <person name="Martin F."/>
            <person name="Silar P."/>
            <person name="Natvig D."/>
            <person name="Lalanne C."/>
            <person name="Gautier V."/>
            <person name="Ament-Velasquez S.L."/>
            <person name="Kruys A."/>
            <person name="Hutchinson M.I."/>
            <person name="Powell A.J."/>
            <person name="Barry K."/>
            <person name="Miller A.N."/>
            <person name="Grigoriev I.V."/>
            <person name="Debuchy R."/>
            <person name="Gladieux P."/>
            <person name="Thoren M.H."/>
            <person name="Johannesson H."/>
        </authorList>
    </citation>
    <scope>NUCLEOTIDE SEQUENCE</scope>
    <source>
        <strain evidence="7">CBS 118394</strain>
    </source>
</reference>
<evidence type="ECO:0000256" key="5">
    <source>
        <dbReference type="SAM" id="MobiDB-lite"/>
    </source>
</evidence>
<feature type="region of interest" description="Disordered" evidence="5">
    <location>
        <begin position="151"/>
        <end position="263"/>
    </location>
</feature>
<evidence type="ECO:0000259" key="6">
    <source>
        <dbReference type="Pfam" id="PF00472"/>
    </source>
</evidence>
<accession>A0AAE0IJY4</accession>
<feature type="region of interest" description="Disordered" evidence="5">
    <location>
        <begin position="60"/>
        <end position="96"/>
    </location>
</feature>
<feature type="compositionally biased region" description="Gly residues" evidence="5">
    <location>
        <begin position="231"/>
        <end position="241"/>
    </location>
</feature>
<keyword evidence="3" id="KW-0809">Transit peptide</keyword>
<evidence type="ECO:0000313" key="8">
    <source>
        <dbReference type="Proteomes" id="UP001283341"/>
    </source>
</evidence>
<feature type="domain" description="Prokaryotic-type class I peptide chain release factors" evidence="6">
    <location>
        <begin position="72"/>
        <end position="167"/>
    </location>
</feature>
<feature type="compositionally biased region" description="Low complexity" evidence="5">
    <location>
        <begin position="24"/>
        <end position="40"/>
    </location>
</feature>
<dbReference type="GO" id="GO:0003747">
    <property type="term" value="F:translation release factor activity"/>
    <property type="evidence" value="ECO:0007669"/>
    <property type="project" value="InterPro"/>
</dbReference>
<dbReference type="AlphaFoldDB" id="A0AAE0IJY4"/>
<feature type="region of interest" description="Disordered" evidence="5">
    <location>
        <begin position="16"/>
        <end position="40"/>
    </location>
</feature>
<evidence type="ECO:0000256" key="2">
    <source>
        <dbReference type="ARBA" id="ARBA00010835"/>
    </source>
</evidence>
<feature type="compositionally biased region" description="Basic and acidic residues" evidence="5">
    <location>
        <begin position="167"/>
        <end position="183"/>
    </location>
</feature>
<dbReference type="InterPro" id="IPR000352">
    <property type="entry name" value="Pep_chain_release_fac_I"/>
</dbReference>
<dbReference type="GO" id="GO:0005739">
    <property type="term" value="C:mitochondrion"/>
    <property type="evidence" value="ECO:0007669"/>
    <property type="project" value="UniProtKB-SubCell"/>
</dbReference>
<dbReference type="FunFam" id="3.30.160.20:FF:000065">
    <property type="entry name" value="Peptidyl-tRNA hydrolase domain protein"/>
    <property type="match status" value="1"/>
</dbReference>
<dbReference type="Pfam" id="PF00472">
    <property type="entry name" value="RF-1"/>
    <property type="match status" value="1"/>
</dbReference>
<name>A0AAE0IJY4_9PEZI</name>
<dbReference type="InterPro" id="IPR052405">
    <property type="entry name" value="Mito_Transl_Release_Factor"/>
</dbReference>
<dbReference type="EMBL" id="JAUEDM010000002">
    <property type="protein sequence ID" value="KAK3326295.1"/>
    <property type="molecule type" value="Genomic_DNA"/>
</dbReference>
<sequence>MPLLLRRAFGLAGHSNGVPKAVASSLRTGPRSPGSPPSTTTLMTRISTAFFTSSPTCCLKRNQMPPRPKHPPEADIEESFLKGSGPGGQKINKTNSAVQLKHIPTGIVVKCQETRSREQNRKIARDLLAAKLDILANGDQSRTVIVGNVKKKRSDSAAKKSRRKYKKLAEEKEGGQQQPKEKEEQNEEDDDDRTGGLITEGSFEEREGKPFIELMEEEAISKKPSEMRNVGKGGGGGGGGKAADHDDDDGTGGFTPTRKDSRI</sequence>
<keyword evidence="8" id="KW-1185">Reference proteome</keyword>
<protein>
    <submittedName>
        <fullName evidence="7">RF-1 domain-containing protein</fullName>
    </submittedName>
</protein>
<dbReference type="SUPFAM" id="SSF75620">
    <property type="entry name" value="Release factor"/>
    <property type="match status" value="1"/>
</dbReference>
<dbReference type="PANTHER" id="PTHR46203">
    <property type="entry name" value="PROBABLE PEPTIDE CHAIN RELEASE FACTOR C12ORF65"/>
    <property type="match status" value="1"/>
</dbReference>
<gene>
    <name evidence="7" type="ORF">B0H66DRAFT_154999</name>
</gene>
<organism evidence="7 8">
    <name type="scientific">Apodospora peruviana</name>
    <dbReference type="NCBI Taxonomy" id="516989"/>
    <lineage>
        <taxon>Eukaryota</taxon>
        <taxon>Fungi</taxon>
        <taxon>Dikarya</taxon>
        <taxon>Ascomycota</taxon>
        <taxon>Pezizomycotina</taxon>
        <taxon>Sordariomycetes</taxon>
        <taxon>Sordariomycetidae</taxon>
        <taxon>Sordariales</taxon>
        <taxon>Lasiosphaeriaceae</taxon>
        <taxon>Apodospora</taxon>
    </lineage>
</organism>
<dbReference type="Gene3D" id="3.30.160.20">
    <property type="match status" value="1"/>
</dbReference>
<comment type="caution">
    <text evidence="7">The sequence shown here is derived from an EMBL/GenBank/DDBJ whole genome shotgun (WGS) entry which is preliminary data.</text>
</comment>
<dbReference type="Proteomes" id="UP001283341">
    <property type="component" value="Unassembled WGS sequence"/>
</dbReference>
<feature type="compositionally biased region" description="Basic residues" evidence="5">
    <location>
        <begin position="151"/>
        <end position="166"/>
    </location>
</feature>
<dbReference type="PANTHER" id="PTHR46203:SF1">
    <property type="entry name" value="MITOCHONDRIAL TRANSLATION RELEASE FACTOR IN RESCUE"/>
    <property type="match status" value="1"/>
</dbReference>
<keyword evidence="4" id="KW-0496">Mitochondrion</keyword>
<evidence type="ECO:0000256" key="1">
    <source>
        <dbReference type="ARBA" id="ARBA00004173"/>
    </source>
</evidence>
<comment type="subcellular location">
    <subcellularLocation>
        <location evidence="1">Mitochondrion</location>
    </subcellularLocation>
</comment>
<evidence type="ECO:0000256" key="3">
    <source>
        <dbReference type="ARBA" id="ARBA00022946"/>
    </source>
</evidence>
<evidence type="ECO:0000313" key="7">
    <source>
        <dbReference type="EMBL" id="KAK3326295.1"/>
    </source>
</evidence>
<evidence type="ECO:0000256" key="4">
    <source>
        <dbReference type="ARBA" id="ARBA00023128"/>
    </source>
</evidence>
<comment type="similarity">
    <text evidence="2">Belongs to the prokaryotic/mitochondrial release factor family.</text>
</comment>
<proteinExistence type="inferred from homology"/>
<reference evidence="7" key="1">
    <citation type="journal article" date="2023" name="Mol. Phylogenet. Evol.">
        <title>Genome-scale phylogeny and comparative genomics of the fungal order Sordariales.</title>
        <authorList>
            <person name="Hensen N."/>
            <person name="Bonometti L."/>
            <person name="Westerberg I."/>
            <person name="Brannstrom I.O."/>
            <person name="Guillou S."/>
            <person name="Cros-Aarteil S."/>
            <person name="Calhoun S."/>
            <person name="Haridas S."/>
            <person name="Kuo A."/>
            <person name="Mondo S."/>
            <person name="Pangilinan J."/>
            <person name="Riley R."/>
            <person name="LaButti K."/>
            <person name="Andreopoulos B."/>
            <person name="Lipzen A."/>
            <person name="Chen C."/>
            <person name="Yan M."/>
            <person name="Daum C."/>
            <person name="Ng V."/>
            <person name="Clum A."/>
            <person name="Steindorff A."/>
            <person name="Ohm R.A."/>
            <person name="Martin F."/>
            <person name="Silar P."/>
            <person name="Natvig D.O."/>
            <person name="Lalanne C."/>
            <person name="Gautier V."/>
            <person name="Ament-Velasquez S.L."/>
            <person name="Kruys A."/>
            <person name="Hutchinson M.I."/>
            <person name="Powell A.J."/>
            <person name="Barry K."/>
            <person name="Miller A.N."/>
            <person name="Grigoriev I.V."/>
            <person name="Debuchy R."/>
            <person name="Gladieux P."/>
            <person name="Hiltunen Thoren M."/>
            <person name="Johannesson H."/>
        </authorList>
    </citation>
    <scope>NUCLEOTIDE SEQUENCE</scope>
    <source>
        <strain evidence="7">CBS 118394</strain>
    </source>
</reference>